<organism evidence="1 2">
    <name type="scientific">Aliikangiella maris</name>
    <dbReference type="NCBI Taxonomy" id="3162458"/>
    <lineage>
        <taxon>Bacteria</taxon>
        <taxon>Pseudomonadati</taxon>
        <taxon>Pseudomonadota</taxon>
        <taxon>Gammaproteobacteria</taxon>
        <taxon>Oceanospirillales</taxon>
        <taxon>Pleioneaceae</taxon>
        <taxon>Aliikangiella</taxon>
    </lineage>
</organism>
<proteinExistence type="predicted"/>
<sequence>MKSMQAVISIGLLSALSMPLQAQELNLDASATIVSQYIFRGFDLNQEDPAIQGDVVWNHSSGLSLSVWGSNYDFGGDDGLEIDLVAAYSFKVNEMVSINIGLTEYTYSGDTDSSTEFNLGASIRDFTITYYSDQDLDVDYLELNYAMPIDDVSNLDFHVGRNSPDSGEDNNDFAISYSYRIKQATLFATYSKNDLDVEGAEDYLFAGATYAF</sequence>
<evidence type="ECO:0000313" key="1">
    <source>
        <dbReference type="EMBL" id="MET1254445.1"/>
    </source>
</evidence>
<name>A0ABV2BR81_9GAMM</name>
<dbReference type="InterPro" id="IPR010239">
    <property type="entry name" value="CHP02001"/>
</dbReference>
<protein>
    <submittedName>
        <fullName evidence="1">TorF family putative porin</fullName>
    </submittedName>
</protein>
<dbReference type="EMBL" id="JBEVCJ010000004">
    <property type="protein sequence ID" value="MET1254445.1"/>
    <property type="molecule type" value="Genomic_DNA"/>
</dbReference>
<dbReference type="NCBIfam" id="TIGR02001">
    <property type="entry name" value="gcw_chp"/>
    <property type="match status" value="1"/>
</dbReference>
<evidence type="ECO:0000313" key="2">
    <source>
        <dbReference type="Proteomes" id="UP001548189"/>
    </source>
</evidence>
<keyword evidence="2" id="KW-1185">Reference proteome</keyword>
<dbReference type="Proteomes" id="UP001548189">
    <property type="component" value="Unassembled WGS sequence"/>
</dbReference>
<dbReference type="Pfam" id="PF09694">
    <property type="entry name" value="Gcw_chp"/>
    <property type="match status" value="1"/>
</dbReference>
<gene>
    <name evidence="1" type="ORF">ABVT43_04840</name>
</gene>
<reference evidence="1 2" key="1">
    <citation type="submission" date="2024-06" db="EMBL/GenBank/DDBJ databases">
        <authorList>
            <person name="Li F."/>
        </authorList>
    </citation>
    <scope>NUCLEOTIDE SEQUENCE [LARGE SCALE GENOMIC DNA]</scope>
    <source>
        <strain evidence="1 2">GXAS 311</strain>
    </source>
</reference>
<comment type="caution">
    <text evidence="1">The sequence shown here is derived from an EMBL/GenBank/DDBJ whole genome shotgun (WGS) entry which is preliminary data.</text>
</comment>
<accession>A0ABV2BR81</accession>